<dbReference type="InterPro" id="IPR037523">
    <property type="entry name" value="VOC_core"/>
</dbReference>
<dbReference type="InterPro" id="IPR029068">
    <property type="entry name" value="Glyas_Bleomycin-R_OHBP_Dase"/>
</dbReference>
<dbReference type="AlphaFoldDB" id="A0A951PHH4"/>
<comment type="caution">
    <text evidence="2">The sequence shown here is derived from an EMBL/GenBank/DDBJ whole genome shotgun (WGS) entry which is preliminary data.</text>
</comment>
<evidence type="ECO:0000259" key="1">
    <source>
        <dbReference type="PROSITE" id="PS51819"/>
    </source>
</evidence>
<protein>
    <submittedName>
        <fullName evidence="2">VOC family protein</fullName>
    </submittedName>
</protein>
<proteinExistence type="predicted"/>
<dbReference type="SUPFAM" id="SSF54593">
    <property type="entry name" value="Glyoxalase/Bleomycin resistance protein/Dihydroxybiphenyl dioxygenase"/>
    <property type="match status" value="1"/>
</dbReference>
<gene>
    <name evidence="2" type="ORF">KME25_02245</name>
</gene>
<dbReference type="Gene3D" id="3.10.180.10">
    <property type="entry name" value="2,3-Dihydroxybiphenyl 1,2-Dioxygenase, domain 1"/>
    <property type="match status" value="1"/>
</dbReference>
<reference evidence="2" key="2">
    <citation type="journal article" date="2022" name="Microbiol. Resour. Announc.">
        <title>Metagenome Sequencing to Explore Phylogenomics of Terrestrial Cyanobacteria.</title>
        <authorList>
            <person name="Ward R.D."/>
            <person name="Stajich J.E."/>
            <person name="Johansen J.R."/>
            <person name="Huntemann M."/>
            <person name="Clum A."/>
            <person name="Foster B."/>
            <person name="Foster B."/>
            <person name="Roux S."/>
            <person name="Palaniappan K."/>
            <person name="Varghese N."/>
            <person name="Mukherjee S."/>
            <person name="Reddy T.B.K."/>
            <person name="Daum C."/>
            <person name="Copeland A."/>
            <person name="Chen I.A."/>
            <person name="Ivanova N.N."/>
            <person name="Kyrpides N.C."/>
            <person name="Shapiro N."/>
            <person name="Eloe-Fadrosh E.A."/>
            <person name="Pietrasiak N."/>
        </authorList>
    </citation>
    <scope>NUCLEOTIDE SEQUENCE</scope>
    <source>
        <strain evidence="2">CPER-KK1</strain>
    </source>
</reference>
<reference evidence="2" key="1">
    <citation type="submission" date="2021-05" db="EMBL/GenBank/DDBJ databases">
        <authorList>
            <person name="Pietrasiak N."/>
            <person name="Ward R."/>
            <person name="Stajich J.E."/>
            <person name="Kurbessoian T."/>
        </authorList>
    </citation>
    <scope>NUCLEOTIDE SEQUENCE</scope>
    <source>
        <strain evidence="2">CPER-KK1</strain>
    </source>
</reference>
<dbReference type="EMBL" id="JAHHIF010000002">
    <property type="protein sequence ID" value="MBW4543259.1"/>
    <property type="molecule type" value="Genomic_DNA"/>
</dbReference>
<feature type="domain" description="VOC" evidence="1">
    <location>
        <begin position="1"/>
        <end position="45"/>
    </location>
</feature>
<accession>A0A951PHH4</accession>
<sequence length="52" mass="6326">MDEWFNYLTLRGVEFEKPPDLNEKYNIYHGFLRDPNGYLIEIQRFENASGRE</sequence>
<organism evidence="2 3">
    <name type="scientific">Symplocastrum torsivum CPER-KK1</name>
    <dbReference type="NCBI Taxonomy" id="450513"/>
    <lineage>
        <taxon>Bacteria</taxon>
        <taxon>Bacillati</taxon>
        <taxon>Cyanobacteriota</taxon>
        <taxon>Cyanophyceae</taxon>
        <taxon>Oscillatoriophycideae</taxon>
        <taxon>Oscillatoriales</taxon>
        <taxon>Microcoleaceae</taxon>
        <taxon>Symplocastrum</taxon>
    </lineage>
</organism>
<name>A0A951PHH4_9CYAN</name>
<evidence type="ECO:0000313" key="3">
    <source>
        <dbReference type="Proteomes" id="UP000753908"/>
    </source>
</evidence>
<dbReference type="PROSITE" id="PS51819">
    <property type="entry name" value="VOC"/>
    <property type="match status" value="1"/>
</dbReference>
<dbReference type="Proteomes" id="UP000753908">
    <property type="component" value="Unassembled WGS sequence"/>
</dbReference>
<evidence type="ECO:0000313" key="2">
    <source>
        <dbReference type="EMBL" id="MBW4543259.1"/>
    </source>
</evidence>